<proteinExistence type="predicted"/>
<sequence>MLIITKKIQYTRILKINYLLKSTSFTFAIKKYKRWGYVVCIVLVVVFSTSPPPKERFVFVQMQWYISELDVIHLLELY</sequence>
<evidence type="ECO:0000256" key="1">
    <source>
        <dbReference type="SAM" id="Phobius"/>
    </source>
</evidence>
<organism evidence="2">
    <name type="scientific">Rhizophora mucronata</name>
    <name type="common">Asiatic mangrove</name>
    <dbReference type="NCBI Taxonomy" id="61149"/>
    <lineage>
        <taxon>Eukaryota</taxon>
        <taxon>Viridiplantae</taxon>
        <taxon>Streptophyta</taxon>
        <taxon>Embryophyta</taxon>
        <taxon>Tracheophyta</taxon>
        <taxon>Spermatophyta</taxon>
        <taxon>Magnoliopsida</taxon>
        <taxon>eudicotyledons</taxon>
        <taxon>Gunneridae</taxon>
        <taxon>Pentapetalae</taxon>
        <taxon>rosids</taxon>
        <taxon>fabids</taxon>
        <taxon>Malpighiales</taxon>
        <taxon>Rhizophoraceae</taxon>
        <taxon>Rhizophora</taxon>
    </lineage>
</organism>
<keyword evidence="1" id="KW-0812">Transmembrane</keyword>
<feature type="transmembrane region" description="Helical" evidence="1">
    <location>
        <begin position="35"/>
        <end position="52"/>
    </location>
</feature>
<dbReference type="AlphaFoldDB" id="A0A2P2NFY1"/>
<accession>A0A2P2NFY1</accession>
<keyword evidence="1" id="KW-1133">Transmembrane helix</keyword>
<dbReference type="EMBL" id="GGEC01060914">
    <property type="protein sequence ID" value="MBX41398.1"/>
    <property type="molecule type" value="Transcribed_RNA"/>
</dbReference>
<keyword evidence="1" id="KW-0472">Membrane</keyword>
<reference evidence="2" key="1">
    <citation type="submission" date="2018-02" db="EMBL/GenBank/DDBJ databases">
        <title>Rhizophora mucronata_Transcriptome.</title>
        <authorList>
            <person name="Meera S.P."/>
            <person name="Sreeshan A."/>
            <person name="Augustine A."/>
        </authorList>
    </citation>
    <scope>NUCLEOTIDE SEQUENCE</scope>
    <source>
        <tissue evidence="2">Leaf</tissue>
    </source>
</reference>
<evidence type="ECO:0000313" key="2">
    <source>
        <dbReference type="EMBL" id="MBX41398.1"/>
    </source>
</evidence>
<protein>
    <submittedName>
        <fullName evidence="2">Uncharacterized protein</fullName>
    </submittedName>
</protein>
<name>A0A2P2NFY1_RHIMU</name>